<proteinExistence type="predicted"/>
<sequence>MTTLDDLNMLKDLLKLKKCLHIADQHTREKYNTLVDQATFKYWKIDIHKIMTSETSINSYYTPSKKSPFMLDAGEYVFLPMCFGNVFIYKGSMMELGSGDIYHIDDNMKSIIDDIIDEYQVDFLRFVYFKRMWILEDCFSYTISPIIILKKASEKGLLSVPYLLIRVDDNVMFNDDDYNNLEILFTSKMYNIFKPESICYIKIGTNKRNIIDFFTSSYMYVKGIDLEYLGDNCYIPRIITKNSACILVKDIQHLIRSKIKKNIFVVVNKKKYFSILQTAANYASNETLSESLCRILKDIGGNKFFINGKYLSKVNNNMGIKHLSIKLGINPVNTIEDLIKSITRSDDLKKRIKSESIFEIVRECLEYPKSDFITLINNINFDIKNSIVEDFKLENINCLDNPNISAIYGNFNRFVSLFNILIHVKQSLS</sequence>
<keyword evidence="1" id="KW-0235">DNA replication</keyword>
<accession>A0A881SY68</accession>
<dbReference type="Gene3D" id="6.10.140.1880">
    <property type="match status" value="1"/>
</dbReference>
<organism evidence="2">
    <name type="scientific">Swinepox virus</name>
    <name type="common">SWPV</name>
    <dbReference type="NCBI Taxonomy" id="10276"/>
    <lineage>
        <taxon>Viruses</taxon>
        <taxon>Varidnaviria</taxon>
        <taxon>Bamfordvirae</taxon>
        <taxon>Nucleocytoviricota</taxon>
        <taxon>Pokkesviricetes</taxon>
        <taxon>Chitovirales</taxon>
        <taxon>Poxviridae</taxon>
        <taxon>Chordopoxvirinae</taxon>
        <taxon>Suipoxvirus</taxon>
        <taxon>Suipoxvirus swinepox</taxon>
    </lineage>
</organism>
<name>A0A881SY68_SWPV</name>
<dbReference type="EMBL" id="MW036632">
    <property type="protein sequence ID" value="QQG31600.1"/>
    <property type="molecule type" value="Genomic_DNA"/>
</dbReference>
<dbReference type="Pfam" id="PF05941">
    <property type="entry name" value="Chordopox_A20R"/>
    <property type="match status" value="1"/>
</dbReference>
<evidence type="ECO:0000313" key="2">
    <source>
        <dbReference type="EMBL" id="QQG31600.1"/>
    </source>
</evidence>
<organismHost>
    <name type="scientific">Sus scrofa</name>
    <name type="common">Pig</name>
    <dbReference type="NCBI Taxonomy" id="9823"/>
</organismHost>
<protein>
    <submittedName>
        <fullName evidence="2">DNA polymerase processivity factor</fullName>
    </submittedName>
</protein>
<dbReference type="InterPro" id="IPR010267">
    <property type="entry name" value="Chordopox_A20R"/>
</dbReference>
<evidence type="ECO:0000256" key="1">
    <source>
        <dbReference type="ARBA" id="ARBA00022705"/>
    </source>
</evidence>
<dbReference type="Proteomes" id="UP000671927">
    <property type="component" value="Segment"/>
</dbReference>
<dbReference type="GO" id="GO:0006260">
    <property type="term" value="P:DNA replication"/>
    <property type="evidence" value="ECO:0007669"/>
    <property type="project" value="UniProtKB-KW"/>
</dbReference>
<gene>
    <name evidence="2" type="primary">SwPV108</name>
</gene>
<reference evidence="2" key="1">
    <citation type="journal article" date="2021" name="Arch. Virol.">
        <title>First complete genome characterization of swinepox virus directly from a clinical sample indicates divergence of a Eurasian-lineage virus.</title>
        <authorList>
            <person name="Aasdev A."/>
            <person name="Mishra A."/>
            <person name="Bora D.P."/>
            <person name="Kurkure N.V."/>
            <person name="Barman N.N."/>
            <person name="Raut A.A."/>
        </authorList>
    </citation>
    <scope>NUCLEOTIDE SEQUENCE</scope>
    <source>
        <strain evidence="2">SwPV/India-Assam/16</strain>
    </source>
</reference>